<keyword evidence="1" id="KW-0472">Membrane</keyword>
<keyword evidence="1" id="KW-0812">Transmembrane</keyword>
<name>A0A926NMF5_9SPHI</name>
<dbReference type="RefSeq" id="WP_191161249.1">
    <property type="nucleotide sequence ID" value="NZ_JACWMX010000002.1"/>
</dbReference>
<comment type="caution">
    <text evidence="2">The sequence shown here is derived from an EMBL/GenBank/DDBJ whole genome shotgun (WGS) entry which is preliminary data.</text>
</comment>
<evidence type="ECO:0000313" key="2">
    <source>
        <dbReference type="EMBL" id="MBD1392371.1"/>
    </source>
</evidence>
<dbReference type="AlphaFoldDB" id="A0A926NMF5"/>
<keyword evidence="3" id="KW-1185">Reference proteome</keyword>
<gene>
    <name evidence="2" type="ORF">IDJ76_04605</name>
</gene>
<organism evidence="2 3">
    <name type="scientific">Mucilaginibacter glaciei</name>
    <dbReference type="NCBI Taxonomy" id="2772109"/>
    <lineage>
        <taxon>Bacteria</taxon>
        <taxon>Pseudomonadati</taxon>
        <taxon>Bacteroidota</taxon>
        <taxon>Sphingobacteriia</taxon>
        <taxon>Sphingobacteriales</taxon>
        <taxon>Sphingobacteriaceae</taxon>
        <taxon>Mucilaginibacter</taxon>
    </lineage>
</organism>
<proteinExistence type="predicted"/>
<feature type="transmembrane region" description="Helical" evidence="1">
    <location>
        <begin position="80"/>
        <end position="98"/>
    </location>
</feature>
<evidence type="ECO:0000256" key="1">
    <source>
        <dbReference type="SAM" id="Phobius"/>
    </source>
</evidence>
<dbReference type="Proteomes" id="UP000619078">
    <property type="component" value="Unassembled WGS sequence"/>
</dbReference>
<protein>
    <submittedName>
        <fullName evidence="2">Uncharacterized protein</fullName>
    </submittedName>
</protein>
<dbReference type="EMBL" id="JACWMX010000002">
    <property type="protein sequence ID" value="MBD1392371.1"/>
    <property type="molecule type" value="Genomic_DNA"/>
</dbReference>
<evidence type="ECO:0000313" key="3">
    <source>
        <dbReference type="Proteomes" id="UP000619078"/>
    </source>
</evidence>
<sequence length="128" mass="14540">MRKALMNFLFFLAVSVIVALPTFRAFYGPAVHRSSHHIKVIKRHVIFEQANLDHCIHDASWDLIKKRSLSALPLIIKLKSASLIYLLIAFLAVNLLLLSSKKSSLKFYISTSTIAVQPIYLSYRSLLI</sequence>
<reference evidence="2" key="1">
    <citation type="submission" date="2020-09" db="EMBL/GenBank/DDBJ databases">
        <title>Novel species of Mucilaginibacter isolated from a glacier on the Tibetan Plateau.</title>
        <authorList>
            <person name="Liu Q."/>
            <person name="Xin Y.-H."/>
        </authorList>
    </citation>
    <scope>NUCLEOTIDE SEQUENCE</scope>
    <source>
        <strain evidence="2">ZB1P21</strain>
    </source>
</reference>
<keyword evidence="1" id="KW-1133">Transmembrane helix</keyword>
<accession>A0A926NMF5</accession>